<evidence type="ECO:0000256" key="1">
    <source>
        <dbReference type="SAM" id="MobiDB-lite"/>
    </source>
</evidence>
<organism evidence="2 3">
    <name type="scientific">Pyronema omphalodes (strain CBS 100304)</name>
    <name type="common">Pyronema confluens</name>
    <dbReference type="NCBI Taxonomy" id="1076935"/>
    <lineage>
        <taxon>Eukaryota</taxon>
        <taxon>Fungi</taxon>
        <taxon>Dikarya</taxon>
        <taxon>Ascomycota</taxon>
        <taxon>Pezizomycotina</taxon>
        <taxon>Pezizomycetes</taxon>
        <taxon>Pezizales</taxon>
        <taxon>Pyronemataceae</taxon>
        <taxon>Pyronema</taxon>
    </lineage>
</organism>
<feature type="compositionally biased region" description="Acidic residues" evidence="1">
    <location>
        <begin position="1"/>
        <end position="10"/>
    </location>
</feature>
<protein>
    <submittedName>
        <fullName evidence="2">Uncharacterized protein</fullName>
    </submittedName>
</protein>
<feature type="compositionally biased region" description="Basic residues" evidence="1">
    <location>
        <begin position="32"/>
        <end position="47"/>
    </location>
</feature>
<gene>
    <name evidence="2" type="ORF">PCON_10989</name>
</gene>
<evidence type="ECO:0000313" key="2">
    <source>
        <dbReference type="EMBL" id="CCX11395.1"/>
    </source>
</evidence>
<dbReference type="Proteomes" id="UP000018144">
    <property type="component" value="Unassembled WGS sequence"/>
</dbReference>
<sequence length="47" mass="4981">MGLSDQEESEERCGVLMGTKEGSSGSSGSRTSRAKRLRGKTKGHIPT</sequence>
<reference evidence="2 3" key="1">
    <citation type="journal article" date="2013" name="PLoS Genet.">
        <title>The genome and development-dependent transcriptomes of Pyronema confluens: a window into fungal evolution.</title>
        <authorList>
            <person name="Traeger S."/>
            <person name="Altegoer F."/>
            <person name="Freitag M."/>
            <person name="Gabaldon T."/>
            <person name="Kempken F."/>
            <person name="Kumar A."/>
            <person name="Marcet-Houben M."/>
            <person name="Poggeler S."/>
            <person name="Stajich J.E."/>
            <person name="Nowrousian M."/>
        </authorList>
    </citation>
    <scope>NUCLEOTIDE SEQUENCE [LARGE SCALE GENOMIC DNA]</scope>
    <source>
        <strain evidence="3">CBS 100304</strain>
        <tissue evidence="2">Vegetative mycelium</tissue>
    </source>
</reference>
<dbReference type="AlphaFoldDB" id="U4L3S7"/>
<feature type="region of interest" description="Disordered" evidence="1">
    <location>
        <begin position="1"/>
        <end position="47"/>
    </location>
</feature>
<keyword evidence="3" id="KW-1185">Reference proteome</keyword>
<evidence type="ECO:0000313" key="3">
    <source>
        <dbReference type="Proteomes" id="UP000018144"/>
    </source>
</evidence>
<proteinExistence type="predicted"/>
<name>U4L3S7_PYROM</name>
<dbReference type="EMBL" id="HF935614">
    <property type="protein sequence ID" value="CCX11395.1"/>
    <property type="molecule type" value="Genomic_DNA"/>
</dbReference>
<accession>U4L3S7</accession>